<feature type="compositionally biased region" description="Polar residues" evidence="1">
    <location>
        <begin position="237"/>
        <end position="271"/>
    </location>
</feature>
<feature type="compositionally biased region" description="Basic and acidic residues" evidence="1">
    <location>
        <begin position="272"/>
        <end position="283"/>
    </location>
</feature>
<name>A0A8T2VCI7_CERRI</name>
<keyword evidence="2" id="KW-1133">Transmembrane helix</keyword>
<feature type="region of interest" description="Disordered" evidence="1">
    <location>
        <begin position="146"/>
        <end position="316"/>
    </location>
</feature>
<dbReference type="PANTHER" id="PTHR36810:SF1">
    <property type="entry name" value="OS05G0232200 PROTEIN"/>
    <property type="match status" value="1"/>
</dbReference>
<organism evidence="3 4">
    <name type="scientific">Ceratopteris richardii</name>
    <name type="common">Triangle waterfern</name>
    <dbReference type="NCBI Taxonomy" id="49495"/>
    <lineage>
        <taxon>Eukaryota</taxon>
        <taxon>Viridiplantae</taxon>
        <taxon>Streptophyta</taxon>
        <taxon>Embryophyta</taxon>
        <taxon>Tracheophyta</taxon>
        <taxon>Polypodiopsida</taxon>
        <taxon>Polypodiidae</taxon>
        <taxon>Polypodiales</taxon>
        <taxon>Pteridineae</taxon>
        <taxon>Pteridaceae</taxon>
        <taxon>Parkerioideae</taxon>
        <taxon>Ceratopteris</taxon>
    </lineage>
</organism>
<feature type="compositionally biased region" description="Basic and acidic residues" evidence="1">
    <location>
        <begin position="146"/>
        <end position="157"/>
    </location>
</feature>
<evidence type="ECO:0000256" key="2">
    <source>
        <dbReference type="SAM" id="Phobius"/>
    </source>
</evidence>
<comment type="caution">
    <text evidence="3">The sequence shown here is derived from an EMBL/GenBank/DDBJ whole genome shotgun (WGS) entry which is preliminary data.</text>
</comment>
<sequence length="446" mass="48954">MCVKFPNLAGHSISFNMPGSIHVSVLEAFNLPEEISDGEELAVKVSVGAREFQTEPKQAFGGRTTPWSLDFAFPVLNFRDNLLVMLIKNGDIMSKEEINTPSIMEKGSFETNLLLNCGGTIHLLISFVLTDEERQRIDKIREAALKKKEQESRKLSSNEEPVGSKTDDKSPSAYSGSVKDEEQLLKEVEQAQKSDQSGPEPSDGSQSDTIRGLSEAMDQQSSKGLESSGESDITDQIDCSSPSCDKIQSQDIESSAKGSQEVNNSISSPSSVKDKIKVFESTRAKLPSAQYKGSPRKNTEIEAGHEALPKRDSNYEEIRGTEKTVEPLYSFSEDEITVKDSEGQHCRNELDNNDELKLTDAENSSKHERDEGSHKNLVKGKEAIGATSKQNKSIDLTDVSKQMVNGAFIGAVSGAVLIALGAFLWNTNREKKRKLTARKGSKQATR</sequence>
<keyword evidence="4" id="KW-1185">Reference proteome</keyword>
<feature type="compositionally biased region" description="Basic and acidic residues" evidence="1">
    <location>
        <begin position="178"/>
        <end position="192"/>
    </location>
</feature>
<keyword evidence="2" id="KW-0812">Transmembrane</keyword>
<reference evidence="3" key="1">
    <citation type="submission" date="2021-08" db="EMBL/GenBank/DDBJ databases">
        <title>WGS assembly of Ceratopteris richardii.</title>
        <authorList>
            <person name="Marchant D.B."/>
            <person name="Chen G."/>
            <person name="Jenkins J."/>
            <person name="Shu S."/>
            <person name="Leebens-Mack J."/>
            <person name="Grimwood J."/>
            <person name="Schmutz J."/>
            <person name="Soltis P."/>
            <person name="Soltis D."/>
            <person name="Chen Z.-H."/>
        </authorList>
    </citation>
    <scope>NUCLEOTIDE SEQUENCE</scope>
    <source>
        <strain evidence="3">Whitten #5841</strain>
        <tissue evidence="3">Leaf</tissue>
    </source>
</reference>
<protein>
    <submittedName>
        <fullName evidence="3">Uncharacterized protein</fullName>
    </submittedName>
</protein>
<dbReference type="OrthoDB" id="1939272at2759"/>
<evidence type="ECO:0000313" key="4">
    <source>
        <dbReference type="Proteomes" id="UP000825935"/>
    </source>
</evidence>
<dbReference type="PANTHER" id="PTHR36810">
    <property type="entry name" value="BNACNNG47150D PROTEIN"/>
    <property type="match status" value="1"/>
</dbReference>
<dbReference type="Proteomes" id="UP000825935">
    <property type="component" value="Chromosome 2"/>
</dbReference>
<dbReference type="AlphaFoldDB" id="A0A8T2VCI7"/>
<accession>A0A8T2VCI7</accession>
<feature type="transmembrane region" description="Helical" evidence="2">
    <location>
        <begin position="403"/>
        <end position="425"/>
    </location>
</feature>
<feature type="region of interest" description="Disordered" evidence="1">
    <location>
        <begin position="339"/>
        <end position="382"/>
    </location>
</feature>
<evidence type="ECO:0000256" key="1">
    <source>
        <dbReference type="SAM" id="MobiDB-lite"/>
    </source>
</evidence>
<dbReference type="EMBL" id="CM035407">
    <property type="protein sequence ID" value="KAH7443345.1"/>
    <property type="molecule type" value="Genomic_DNA"/>
</dbReference>
<feature type="compositionally biased region" description="Basic and acidic residues" evidence="1">
    <location>
        <begin position="297"/>
        <end position="316"/>
    </location>
</feature>
<keyword evidence="2" id="KW-0472">Membrane</keyword>
<evidence type="ECO:0000313" key="3">
    <source>
        <dbReference type="EMBL" id="KAH7443345.1"/>
    </source>
</evidence>
<proteinExistence type="predicted"/>
<gene>
    <name evidence="3" type="ORF">KP509_02G030100</name>
</gene>
<feature type="compositionally biased region" description="Polar residues" evidence="1">
    <location>
        <begin position="217"/>
        <end position="231"/>
    </location>
</feature>
<feature type="compositionally biased region" description="Polar residues" evidence="1">
    <location>
        <begin position="193"/>
        <end position="209"/>
    </location>
</feature>